<evidence type="ECO:0000256" key="1">
    <source>
        <dbReference type="SAM" id="MobiDB-lite"/>
    </source>
</evidence>
<accession>A0A6P7GCJ8</accession>
<feature type="region of interest" description="Disordered" evidence="1">
    <location>
        <begin position="73"/>
        <end position="93"/>
    </location>
</feature>
<proteinExistence type="predicted"/>
<name>A0A6P7GCJ8_DIAVI</name>
<protein>
    <submittedName>
        <fullName evidence="2">Uncharacterized protein LOC114340542 isoform X1</fullName>
    </submittedName>
</protein>
<reference evidence="2" key="1">
    <citation type="submission" date="2025-08" db="UniProtKB">
        <authorList>
            <consortium name="RefSeq"/>
        </authorList>
    </citation>
    <scope>IDENTIFICATION</scope>
    <source>
        <tissue evidence="2">Whole insect</tissue>
    </source>
</reference>
<feature type="compositionally biased region" description="Basic and acidic residues" evidence="1">
    <location>
        <begin position="1"/>
        <end position="12"/>
    </location>
</feature>
<dbReference type="AlphaFoldDB" id="A0A6P7GCJ8"/>
<sequence>MNQNKKCQDRTKRPYVKSTRSPSPKTMEIDMDNENSPLPIACTQETNENVDVVWDWNSPQAKKHPRKCQKRLLVQSPKVPLKRHPSSSSAQDLEKLREELQRLKNELAVPDHEESLQLSPVEEAAYKTFTPIEEGPAQEFHDFEIGDFMDDGFNEQLFAFSQQVEDNLQSDNKFSPVRDAQTPVSKLNFKHTTPKEKLLANDSFDDLLQNIDMETLTQTSDSGDFQTNGDMYSSSQKIISTSSGKMEFYRTKSFEMANNINSESVPKKCTQEEVEYKRKLALAKLESKRKADKVLSPTKCSLQQIEEKRLQALAKIESKKQQEIIEKKRQEALKRLELRQQKNAIMVKSSLVSRLK</sequence>
<evidence type="ECO:0000313" key="2">
    <source>
        <dbReference type="RefSeq" id="XP_028147096.1"/>
    </source>
</evidence>
<dbReference type="RefSeq" id="XP_028147096.1">
    <property type="nucleotide sequence ID" value="XM_028291295.1"/>
</dbReference>
<dbReference type="InParanoid" id="A0A6P7GCJ8"/>
<organism evidence="2">
    <name type="scientific">Diabrotica virgifera virgifera</name>
    <name type="common">western corn rootworm</name>
    <dbReference type="NCBI Taxonomy" id="50390"/>
    <lineage>
        <taxon>Eukaryota</taxon>
        <taxon>Metazoa</taxon>
        <taxon>Ecdysozoa</taxon>
        <taxon>Arthropoda</taxon>
        <taxon>Hexapoda</taxon>
        <taxon>Insecta</taxon>
        <taxon>Pterygota</taxon>
        <taxon>Neoptera</taxon>
        <taxon>Endopterygota</taxon>
        <taxon>Coleoptera</taxon>
        <taxon>Polyphaga</taxon>
        <taxon>Cucujiformia</taxon>
        <taxon>Chrysomeloidea</taxon>
        <taxon>Chrysomelidae</taxon>
        <taxon>Galerucinae</taxon>
        <taxon>Diabroticina</taxon>
        <taxon>Diabroticites</taxon>
        <taxon>Diabrotica</taxon>
    </lineage>
</organism>
<feature type="region of interest" description="Disordered" evidence="1">
    <location>
        <begin position="1"/>
        <end position="40"/>
    </location>
</feature>
<gene>
    <name evidence="2" type="primary">LOC114340542</name>
</gene>